<dbReference type="Pfam" id="PF10384">
    <property type="entry name" value="Scm3"/>
    <property type="match status" value="1"/>
</dbReference>
<dbReference type="EMBL" id="JAODAN010000008">
    <property type="protein sequence ID" value="KAK1922616.1"/>
    <property type="molecule type" value="Genomic_DNA"/>
</dbReference>
<feature type="region of interest" description="Disordered" evidence="1">
    <location>
        <begin position="893"/>
        <end position="914"/>
    </location>
</feature>
<organism evidence="2 3">
    <name type="scientific">Papiliotrema laurentii</name>
    <name type="common">Cryptococcus laurentii</name>
    <dbReference type="NCBI Taxonomy" id="5418"/>
    <lineage>
        <taxon>Eukaryota</taxon>
        <taxon>Fungi</taxon>
        <taxon>Dikarya</taxon>
        <taxon>Basidiomycota</taxon>
        <taxon>Agaricomycotina</taxon>
        <taxon>Tremellomycetes</taxon>
        <taxon>Tremellales</taxon>
        <taxon>Rhynchogastremaceae</taxon>
        <taxon>Papiliotrema</taxon>
    </lineage>
</organism>
<dbReference type="PANTHER" id="PTHR15992:SF5">
    <property type="entry name" value="HOLLIDAY JUNCTION RECOGNITION PROTEIN"/>
    <property type="match status" value="1"/>
</dbReference>
<feature type="region of interest" description="Disordered" evidence="1">
    <location>
        <begin position="370"/>
        <end position="391"/>
    </location>
</feature>
<comment type="caution">
    <text evidence="2">The sequence shown here is derived from an EMBL/GenBank/DDBJ whole genome shotgun (WGS) entry which is preliminary data.</text>
</comment>
<feature type="region of interest" description="Disordered" evidence="1">
    <location>
        <begin position="505"/>
        <end position="526"/>
    </location>
</feature>
<feature type="compositionally biased region" description="Acidic residues" evidence="1">
    <location>
        <begin position="213"/>
        <end position="227"/>
    </location>
</feature>
<name>A0AAD9FNS1_PAPLA</name>
<dbReference type="InterPro" id="IPR018465">
    <property type="entry name" value="Scm3/HJURP"/>
</dbReference>
<feature type="compositionally biased region" description="Basic and acidic residues" evidence="1">
    <location>
        <begin position="178"/>
        <end position="202"/>
    </location>
</feature>
<keyword evidence="3" id="KW-1185">Reference proteome</keyword>
<feature type="compositionally biased region" description="Basic and acidic residues" evidence="1">
    <location>
        <begin position="370"/>
        <end position="379"/>
    </location>
</feature>
<dbReference type="PANTHER" id="PTHR15992">
    <property type="entry name" value="HOLLIDAY JUNCTION RECOGNITION PROTEIN"/>
    <property type="match status" value="1"/>
</dbReference>
<proteinExistence type="predicted"/>
<feature type="region of interest" description="Disordered" evidence="1">
    <location>
        <begin position="1322"/>
        <end position="1350"/>
    </location>
</feature>
<dbReference type="Gene3D" id="1.10.20.10">
    <property type="entry name" value="Histone, subunit A"/>
    <property type="match status" value="1"/>
</dbReference>
<accession>A0AAD9FNS1</accession>
<dbReference type="GO" id="GO:0042393">
    <property type="term" value="F:histone binding"/>
    <property type="evidence" value="ECO:0007669"/>
    <property type="project" value="InterPro"/>
</dbReference>
<feature type="compositionally biased region" description="Low complexity" evidence="1">
    <location>
        <begin position="1239"/>
        <end position="1252"/>
    </location>
</feature>
<feature type="region of interest" description="Disordered" evidence="1">
    <location>
        <begin position="25"/>
        <end position="45"/>
    </location>
</feature>
<dbReference type="Proteomes" id="UP001182556">
    <property type="component" value="Unassembled WGS sequence"/>
</dbReference>
<feature type="region of interest" description="Disordered" evidence="1">
    <location>
        <begin position="952"/>
        <end position="1117"/>
    </location>
</feature>
<feature type="compositionally biased region" description="Basic and acidic residues" evidence="1">
    <location>
        <begin position="1079"/>
        <end position="1089"/>
    </location>
</feature>
<feature type="compositionally biased region" description="Basic and acidic residues" evidence="1">
    <location>
        <begin position="157"/>
        <end position="166"/>
    </location>
</feature>
<protein>
    <submittedName>
        <fullName evidence="2">Uncharacterized protein</fullName>
    </submittedName>
</protein>
<feature type="region of interest" description="Disordered" evidence="1">
    <location>
        <begin position="109"/>
        <end position="320"/>
    </location>
</feature>
<reference evidence="2" key="1">
    <citation type="submission" date="2023-02" db="EMBL/GenBank/DDBJ databases">
        <title>Identification and recombinant expression of a fungal hydrolase from Papiliotrema laurentii that hydrolyzes apple cutin and clears colloidal polyester polyurethane.</title>
        <authorList>
            <consortium name="DOE Joint Genome Institute"/>
            <person name="Roman V.A."/>
            <person name="Bojanowski C."/>
            <person name="Crable B.R."/>
            <person name="Wagner D.N."/>
            <person name="Hung C.S."/>
            <person name="Nadeau L.J."/>
            <person name="Schratz L."/>
            <person name="Haridas S."/>
            <person name="Pangilinan J."/>
            <person name="Lipzen A."/>
            <person name="Na H."/>
            <person name="Yan M."/>
            <person name="Ng V."/>
            <person name="Grigoriev I.V."/>
            <person name="Spatafora J.W."/>
            <person name="Barlow D."/>
            <person name="Biffinger J."/>
            <person name="Kelley-Loughnane N."/>
            <person name="Varaljay V.A."/>
            <person name="Crookes-Goodson W.J."/>
        </authorList>
    </citation>
    <scope>NUCLEOTIDE SEQUENCE</scope>
    <source>
        <strain evidence="2">5307AH</strain>
    </source>
</reference>
<feature type="region of interest" description="Disordered" evidence="1">
    <location>
        <begin position="1"/>
        <end position="20"/>
    </location>
</feature>
<dbReference type="InterPro" id="IPR009072">
    <property type="entry name" value="Histone-fold"/>
</dbReference>
<gene>
    <name evidence="2" type="ORF">DB88DRAFT_547494</name>
</gene>
<feature type="compositionally biased region" description="Low complexity" evidence="1">
    <location>
        <begin position="1054"/>
        <end position="1071"/>
    </location>
</feature>
<feature type="compositionally biased region" description="Polar residues" evidence="1">
    <location>
        <begin position="281"/>
        <end position="292"/>
    </location>
</feature>
<feature type="compositionally biased region" description="Basic residues" evidence="1">
    <location>
        <begin position="1142"/>
        <end position="1151"/>
    </location>
</feature>
<feature type="region of interest" description="Disordered" evidence="1">
    <location>
        <begin position="439"/>
        <end position="465"/>
    </location>
</feature>
<dbReference type="GO" id="GO:0005634">
    <property type="term" value="C:nucleus"/>
    <property type="evidence" value="ECO:0007669"/>
    <property type="project" value="InterPro"/>
</dbReference>
<sequence length="1392" mass="152387">MSNAIPGPSSRPYLPPGFRVDDYFPPSTSVSRASTPVGRNRRARSASVFSNVNTDKRRNEIISKQRRESAQRLKSAWELLLEKYGNIRPEDDDEVDLATGKVTKYRGGLLEFRDQGGELPGEDSDETETGSLAQFESDEDELGQWDGRSGLDDQGLEEAREQEKAAVRPWNEEDPLDQLDREEFLRRERELRRGVRKSRPEGEGTSDMGSSEHDEDVAWSTDGDDDAPLGLPGSANGSEEPDEQLAAAEPSFGADSDDELLAQTSEAEEATRVVYIDQDDTPTSSRAKSNAGPQLESVMPERRSTLGSHTRHATDRTTSRAAQLSLQGIVTPPRHLSPPLNGEIASRRFAGLPSRTPFFFKEPVFEKTLKVKGKEKEQPPEDSPPPSDLDLTAYHTKVARWRDNVTLRLCKPCLAAGGLREERAKWCRGRRSAMFCTFEPPQHNSSDEAELDDPSYSGQVPERKKFEHRRPRRCRTCLNSGGLRAQRAMFCKGRKNADLCPFDSDASDSDVPLPPPPKPALNPTAEIPDVDATKLDPKRYHNDIHYTHGGARIRSCARCKYSGGLRGDRAPWCKGRWRVALCTFTGEDEEEDWQETKEAMPDAFDQLEAEPTTLAQALRQDEEESRRRYSETPDFDAFDPSGRVVLSRADTEHEVLPNGRPAGLDPTRYAENLAYASLDATVPRECRHCRAAGGRRAKLAMWCKGRTWAKQCVFFQEGDDGEWKPNSSRLQSVGVADQRPMERVFKKSESVKAENKVAVKPLAGGPEEGYYIDMRYNPSGEIVKCAKCDLSGGARRGKAPWCKGRRHPGLCAFAAQDRAGDVERQHRRMLSETPADYPDASFTGLQNEVDRKARGGASPRSPAFTGTVGDVEQKDIHNAGASAAAGVPGLEDLFTDDRTTKQGGIDPGVMDLNRNESITSQSLDLGGSPPHDTRYGRSTQVVIIGSSPNLAQLFEDSPEPEPRRNGSSHLLDDHRESSAMSASLPPSSPPMPSGGDTYLSVAARPTPSPSLSVQVPGSPPRGILSPNPPSSPHLPLTHAIRAFNPASRPTPPLSAGARSSSISSDHIALSAPRRGILRRPSDSSIRDTTPRSSKRARFSLALGSPPRPVHSDPVPEKEDLADLDEDELLLGPATSPAYPSRPPRRGNKRARSIGSSLLGTESGLQFSEEVSMRAKDIGFDLSQHTGRLSSGMLAALAPALSQRASAPPMTLASSLREHFMSGTIRGGDASSLPTPPPSFGSTTSATSHAQSTPLARIRIKGSTMPPPPVPSKTAAGRLPTPVSGEGEGTDDEFMTPPPHPRHHLRARAKSLDALSARKRPCMTAHTPGRKDADERVYPASTPRVKGKSRLEEELEHVAELVEDESLEWGMDEDVEEDVERMWRAGSVVRYVD</sequence>
<evidence type="ECO:0000313" key="2">
    <source>
        <dbReference type="EMBL" id="KAK1922616.1"/>
    </source>
</evidence>
<evidence type="ECO:0000256" key="1">
    <source>
        <dbReference type="SAM" id="MobiDB-lite"/>
    </source>
</evidence>
<dbReference type="GO" id="GO:0046982">
    <property type="term" value="F:protein heterodimerization activity"/>
    <property type="evidence" value="ECO:0007669"/>
    <property type="project" value="InterPro"/>
</dbReference>
<feature type="region of interest" description="Disordered" evidence="1">
    <location>
        <begin position="1130"/>
        <end position="1156"/>
    </location>
</feature>
<evidence type="ECO:0000313" key="3">
    <source>
        <dbReference type="Proteomes" id="UP001182556"/>
    </source>
</evidence>
<feature type="compositionally biased region" description="Basic and acidic residues" evidence="1">
    <location>
        <begin position="960"/>
        <end position="977"/>
    </location>
</feature>
<feature type="region of interest" description="Disordered" evidence="1">
    <location>
        <begin position="1227"/>
        <end position="1301"/>
    </location>
</feature>